<dbReference type="InterPro" id="IPR036515">
    <property type="entry name" value="Transposase_17_sf"/>
</dbReference>
<protein>
    <submittedName>
        <fullName evidence="2">Transposase</fullName>
    </submittedName>
</protein>
<keyword evidence="3" id="KW-1185">Reference proteome</keyword>
<dbReference type="InterPro" id="IPR002686">
    <property type="entry name" value="Transposase_17"/>
</dbReference>
<dbReference type="SMART" id="SM01321">
    <property type="entry name" value="Y1_Tnp"/>
    <property type="match status" value="1"/>
</dbReference>
<evidence type="ECO:0000313" key="2">
    <source>
        <dbReference type="EMBL" id="MFC3194091.1"/>
    </source>
</evidence>
<organism evidence="2 3">
    <name type="scientific">Marinicella sediminis</name>
    <dbReference type="NCBI Taxonomy" id="1792834"/>
    <lineage>
        <taxon>Bacteria</taxon>
        <taxon>Pseudomonadati</taxon>
        <taxon>Pseudomonadota</taxon>
        <taxon>Gammaproteobacteria</taxon>
        <taxon>Lysobacterales</taxon>
        <taxon>Marinicellaceae</taxon>
        <taxon>Marinicella</taxon>
    </lineage>
</organism>
<feature type="domain" description="Transposase IS200-like" evidence="1">
    <location>
        <begin position="12"/>
        <end position="185"/>
    </location>
</feature>
<evidence type="ECO:0000313" key="3">
    <source>
        <dbReference type="Proteomes" id="UP001595533"/>
    </source>
</evidence>
<dbReference type="PANTHER" id="PTHR34322:SF2">
    <property type="entry name" value="TRANSPOSASE IS200-LIKE DOMAIN-CONTAINING PROTEIN"/>
    <property type="match status" value="1"/>
</dbReference>
<dbReference type="RefSeq" id="WP_077412042.1">
    <property type="nucleotide sequence ID" value="NZ_JBHRTS010000003.1"/>
</dbReference>
<dbReference type="PANTHER" id="PTHR34322">
    <property type="entry name" value="TRANSPOSASE, Y1_TNP DOMAIN-CONTAINING"/>
    <property type="match status" value="1"/>
</dbReference>
<sequence>MGLARKYQIYVEETPYYHVVSRCVRRAFLCGDDHASGRSFEHRRKWVVERMKYLARLFSIDICAYAVMSNHFHIVLKVNNNADWSDKRVLMTWAGLFDLPGPCEPFLRGEPLSKPQLDFVFQKADVYRQRLKSISWFMKCLNEYIARRANIEDGCTGHFWESRFKSQALLDERALLTCMAYVDLNPIRAAMAKTPEQSDYTSIQERIKDKNTRLIGFGYDENDLPFSLSGYLDLVDYSGRAILETKRGYISENRPPILDRLGLDPDTWLEELKGFKSVGFSAVGTVDQLKKFCQKVGKKFAVGHRLKPALE</sequence>
<comment type="caution">
    <text evidence="2">The sequence shown here is derived from an EMBL/GenBank/DDBJ whole genome shotgun (WGS) entry which is preliminary data.</text>
</comment>
<proteinExistence type="predicted"/>
<dbReference type="Proteomes" id="UP001595533">
    <property type="component" value="Unassembled WGS sequence"/>
</dbReference>
<reference evidence="3" key="1">
    <citation type="journal article" date="2019" name="Int. J. Syst. Evol. Microbiol.">
        <title>The Global Catalogue of Microorganisms (GCM) 10K type strain sequencing project: providing services to taxonomists for standard genome sequencing and annotation.</title>
        <authorList>
            <consortium name="The Broad Institute Genomics Platform"/>
            <consortium name="The Broad Institute Genome Sequencing Center for Infectious Disease"/>
            <person name="Wu L."/>
            <person name="Ma J."/>
        </authorList>
    </citation>
    <scope>NUCLEOTIDE SEQUENCE [LARGE SCALE GENOMIC DNA]</scope>
    <source>
        <strain evidence="3">KCTC 42953</strain>
    </source>
</reference>
<dbReference type="SUPFAM" id="SSF143422">
    <property type="entry name" value="Transposase IS200-like"/>
    <property type="match status" value="1"/>
</dbReference>
<dbReference type="EMBL" id="JBHRTS010000003">
    <property type="protein sequence ID" value="MFC3194091.1"/>
    <property type="molecule type" value="Genomic_DNA"/>
</dbReference>
<evidence type="ECO:0000259" key="1">
    <source>
        <dbReference type="SMART" id="SM01321"/>
    </source>
</evidence>
<accession>A0ABV7JDC1</accession>
<gene>
    <name evidence="2" type="ORF">ACFODZ_07550</name>
</gene>
<dbReference type="Gene3D" id="3.30.70.1290">
    <property type="entry name" value="Transposase IS200-like"/>
    <property type="match status" value="1"/>
</dbReference>
<name>A0ABV7JDC1_9GAMM</name>